<feature type="region of interest" description="Disordered" evidence="1">
    <location>
        <begin position="207"/>
        <end position="262"/>
    </location>
</feature>
<evidence type="ECO:0000256" key="1">
    <source>
        <dbReference type="SAM" id="MobiDB-lite"/>
    </source>
</evidence>
<feature type="region of interest" description="Disordered" evidence="1">
    <location>
        <begin position="508"/>
        <end position="568"/>
    </location>
</feature>
<dbReference type="GeneID" id="28735789"/>
<feature type="region of interest" description="Disordered" evidence="1">
    <location>
        <begin position="884"/>
        <end position="922"/>
    </location>
</feature>
<feature type="compositionally biased region" description="Polar residues" evidence="1">
    <location>
        <begin position="207"/>
        <end position="217"/>
    </location>
</feature>
<sequence length="922" mass="101321">MNTTKPSTKSRKVAHPPQSRKATRRTPPTESTSLPAHKKQELALEAATGTQAQDPSKQHNRIPNEETRDSNGSDESAGKWFDKANKHGPQGQRESPSTDGDPPFFLGNQRQYYPNNFVSSGSDDEMFGGEQHRDDSENEDLRGVIDDLTVENKRLKMLLKTTRSLPSSSSSDARAQDRLFDLRVHGLSVSKKRELESLLRNFATSLHATSNPSSSATHDPDPSRAKSTLLPTDSGYASNSTSGMNTAPHVLSGQPEPKTSKRARTTKIQNYLHDIPDTLLPKPSPTMSKRAKMALVVRRLENLFTGRVAAPGDHSQPIQQQEVSRLAAHADDPASRPRGVEGSREAHMLPQDTKVNLDAFERENPSPPLKKPRLGYELSTQSEGHSAAPSRPGSPAEQRPTRPLDLDIHRAQVADENIQYLRHLGMSSPQVIVPHDKSGSESRWVYLNLLISMAQLHTINVTPSFIRQAIRKLSTKFQLSADGHKVRWIGGPGATVFSKEEEQAMIYHDPTPAELNDDTGGTSSKRSKTNSSSNNLVSEEPSSEDKTSALNTSDASKPKVSTAATSNMLTEPTRSKVAVSPFDYKPLVYKGRRYSPAISYLESSESSHSNSHDSSGLVHALSKSNLNRRGSDDGMITFYQNPYFCADLSADHAPTNWVAQRKALPWDTLGLMPDPLDESPLRHHDACYFTPQFAPKAYQPGPNEQDLHCDMPPVRSGGEIETLPHEFVVCGIGGVVPEDNFALDVKILRRVAGSQRPTLAYKVPFTGSRKRKRYVYEVDDCDKYDLQPSKLPPPSYVFFTASSSSDDPDMLDMSDSDETSSEAAEINAPPPAFLNQWSTESDDDSDDMSSVDMLEMARAADPDRVAAQEREFLLNQAPTRRIEGSLAATVGGSRFGSSRGGNEVPDRASSMDVDDSDSSDEK</sequence>
<dbReference type="GO" id="GO:0006355">
    <property type="term" value="P:regulation of DNA-templated transcription"/>
    <property type="evidence" value="ECO:0007669"/>
    <property type="project" value="InterPro"/>
</dbReference>
<feature type="region of interest" description="Disordered" evidence="1">
    <location>
        <begin position="1"/>
        <end position="142"/>
    </location>
</feature>
<feature type="compositionally biased region" description="Basic and acidic residues" evidence="1">
    <location>
        <begin position="62"/>
        <end position="85"/>
    </location>
</feature>
<comment type="caution">
    <text evidence="2">The sequence shown here is derived from an EMBL/GenBank/DDBJ whole genome shotgun (WGS) entry which is preliminary data.</text>
</comment>
<feature type="compositionally biased region" description="Acidic residues" evidence="1">
    <location>
        <begin position="912"/>
        <end position="922"/>
    </location>
</feature>
<protein>
    <submittedName>
        <fullName evidence="2">Frequency clock protein</fullName>
    </submittedName>
</protein>
<feature type="compositionally biased region" description="Low complexity" evidence="1">
    <location>
        <begin position="519"/>
        <end position="535"/>
    </location>
</feature>
<feature type="compositionally biased region" description="Acidic residues" evidence="1">
    <location>
        <begin position="806"/>
        <end position="820"/>
    </location>
</feature>
<name>A0A0N1NXH3_9EURO</name>
<reference evidence="2 3" key="1">
    <citation type="submission" date="2015-06" db="EMBL/GenBank/DDBJ databases">
        <title>Draft genome of the ant-associated black yeast Phialophora attae CBS 131958.</title>
        <authorList>
            <person name="Moreno L.F."/>
            <person name="Stielow B.J."/>
            <person name="de Hoog S."/>
            <person name="Vicente V.A."/>
            <person name="Weiss V.A."/>
            <person name="de Vries M."/>
            <person name="Cruz L.M."/>
            <person name="Souza E.M."/>
        </authorList>
    </citation>
    <scope>NUCLEOTIDE SEQUENCE [LARGE SCALE GENOMIC DNA]</scope>
    <source>
        <strain evidence="2 3">CBS 131958</strain>
    </source>
</reference>
<dbReference type="AlphaFoldDB" id="A0A0N1NXH3"/>
<feature type="region of interest" description="Disordered" evidence="1">
    <location>
        <begin position="797"/>
        <end position="849"/>
    </location>
</feature>
<feature type="compositionally biased region" description="Polar residues" evidence="1">
    <location>
        <begin position="108"/>
        <end position="121"/>
    </location>
</feature>
<feature type="compositionally biased region" description="Basic and acidic residues" evidence="1">
    <location>
        <begin position="328"/>
        <end position="347"/>
    </location>
</feature>
<accession>A0A0N1NXH3</accession>
<feature type="compositionally biased region" description="Acidic residues" evidence="1">
    <location>
        <begin position="840"/>
        <end position="849"/>
    </location>
</feature>
<dbReference type="RefSeq" id="XP_017994886.1">
    <property type="nucleotide sequence ID" value="XM_018143909.1"/>
</dbReference>
<gene>
    <name evidence="2" type="ORF">AB675_3824</name>
</gene>
<dbReference type="Proteomes" id="UP000038010">
    <property type="component" value="Unassembled WGS sequence"/>
</dbReference>
<dbReference type="OrthoDB" id="2536795at2759"/>
<dbReference type="GO" id="GO:0005737">
    <property type="term" value="C:cytoplasm"/>
    <property type="evidence" value="ECO:0007669"/>
    <property type="project" value="InterPro"/>
</dbReference>
<dbReference type="InterPro" id="IPR018554">
    <property type="entry name" value="FRQ"/>
</dbReference>
<dbReference type="STRING" id="1664694.A0A0N1NXH3"/>
<feature type="compositionally biased region" description="Basic and acidic residues" evidence="1">
    <location>
        <begin position="130"/>
        <end position="142"/>
    </location>
</feature>
<feature type="region of interest" description="Disordered" evidence="1">
    <location>
        <begin position="308"/>
        <end position="401"/>
    </location>
</feature>
<feature type="compositionally biased region" description="Polar residues" evidence="1">
    <location>
        <begin position="225"/>
        <end position="245"/>
    </location>
</feature>
<dbReference type="Pfam" id="PF09421">
    <property type="entry name" value="FRQ"/>
    <property type="match status" value="1"/>
</dbReference>
<dbReference type="EMBL" id="LFJN01000047">
    <property type="protein sequence ID" value="KPI34923.1"/>
    <property type="molecule type" value="Genomic_DNA"/>
</dbReference>
<keyword evidence="3" id="KW-1185">Reference proteome</keyword>
<evidence type="ECO:0000313" key="2">
    <source>
        <dbReference type="EMBL" id="KPI34923.1"/>
    </source>
</evidence>
<dbReference type="VEuPathDB" id="FungiDB:AB675_3824"/>
<proteinExistence type="predicted"/>
<dbReference type="GO" id="GO:0005634">
    <property type="term" value="C:nucleus"/>
    <property type="evidence" value="ECO:0007669"/>
    <property type="project" value="InterPro"/>
</dbReference>
<evidence type="ECO:0000313" key="3">
    <source>
        <dbReference type="Proteomes" id="UP000038010"/>
    </source>
</evidence>
<feature type="compositionally biased region" description="Low complexity" evidence="1">
    <location>
        <begin position="891"/>
        <end position="901"/>
    </location>
</feature>
<dbReference type="GO" id="GO:0007623">
    <property type="term" value="P:circadian rhythm"/>
    <property type="evidence" value="ECO:0007669"/>
    <property type="project" value="InterPro"/>
</dbReference>
<organism evidence="2 3">
    <name type="scientific">Cyphellophora attinorum</name>
    <dbReference type="NCBI Taxonomy" id="1664694"/>
    <lineage>
        <taxon>Eukaryota</taxon>
        <taxon>Fungi</taxon>
        <taxon>Dikarya</taxon>
        <taxon>Ascomycota</taxon>
        <taxon>Pezizomycotina</taxon>
        <taxon>Eurotiomycetes</taxon>
        <taxon>Chaetothyriomycetidae</taxon>
        <taxon>Chaetothyriales</taxon>
        <taxon>Cyphellophoraceae</taxon>
        <taxon>Cyphellophora</taxon>
    </lineage>
</organism>